<sequence>MVNSQLTLKLCRSDGIHPRILKELADVIAKPLLIFEWSWESRDVPADWKLVNIVPVFKKGKMQDHGSYRLVSLTSVPGKVMEIILGRIGKHLKDNAVIVMASTAS</sequence>
<dbReference type="GO" id="GO:0003964">
    <property type="term" value="F:RNA-directed DNA polymerase activity"/>
    <property type="evidence" value="ECO:0007669"/>
    <property type="project" value="UniProtKB-KW"/>
</dbReference>
<keyword evidence="2" id="KW-1185">Reference proteome</keyword>
<keyword evidence="1" id="KW-0548">Nucleotidyltransferase</keyword>
<keyword evidence="1" id="KW-0695">RNA-directed DNA polymerase</keyword>
<keyword evidence="1" id="KW-0808">Transferase</keyword>
<accession>A0ABQ9CQA5</accession>
<protein>
    <submittedName>
        <fullName evidence="1">RNA-directed DNA polymerase from mobile element jockey</fullName>
    </submittedName>
</protein>
<evidence type="ECO:0000313" key="1">
    <source>
        <dbReference type="EMBL" id="KAJ7404466.1"/>
    </source>
</evidence>
<comment type="caution">
    <text evidence="1">The sequence shown here is derived from an EMBL/GenBank/DDBJ whole genome shotgun (WGS) entry which is preliminary data.</text>
</comment>
<evidence type="ECO:0000313" key="2">
    <source>
        <dbReference type="Proteomes" id="UP001145742"/>
    </source>
</evidence>
<dbReference type="Proteomes" id="UP001145742">
    <property type="component" value="Unassembled WGS sequence"/>
</dbReference>
<name>A0ABQ9CQA5_9PASS</name>
<proteinExistence type="predicted"/>
<dbReference type="PANTHER" id="PTHR33395">
    <property type="entry name" value="TRANSCRIPTASE, PUTATIVE-RELATED-RELATED"/>
    <property type="match status" value="1"/>
</dbReference>
<dbReference type="EMBL" id="WHWB01034769">
    <property type="protein sequence ID" value="KAJ7404466.1"/>
    <property type="molecule type" value="Genomic_DNA"/>
</dbReference>
<reference evidence="1" key="1">
    <citation type="submission" date="2019-10" db="EMBL/GenBank/DDBJ databases">
        <authorList>
            <person name="Soares A.E.R."/>
            <person name="Aleixo A."/>
            <person name="Schneider P."/>
            <person name="Miyaki C.Y."/>
            <person name="Schneider M.P."/>
            <person name="Mello C."/>
            <person name="Vasconcelos A.T.R."/>
        </authorList>
    </citation>
    <scope>NUCLEOTIDE SEQUENCE</scope>
    <source>
        <tissue evidence="1">Muscle</tissue>
    </source>
</reference>
<dbReference type="PANTHER" id="PTHR33395:SF22">
    <property type="entry name" value="REVERSE TRANSCRIPTASE DOMAIN-CONTAINING PROTEIN"/>
    <property type="match status" value="1"/>
</dbReference>
<gene>
    <name evidence="1" type="ORF">WISP_145220</name>
</gene>
<organism evidence="1 2">
    <name type="scientific">Willisornis vidua</name>
    <name type="common">Xingu scale-backed antbird</name>
    <dbReference type="NCBI Taxonomy" id="1566151"/>
    <lineage>
        <taxon>Eukaryota</taxon>
        <taxon>Metazoa</taxon>
        <taxon>Chordata</taxon>
        <taxon>Craniata</taxon>
        <taxon>Vertebrata</taxon>
        <taxon>Euteleostomi</taxon>
        <taxon>Archelosauria</taxon>
        <taxon>Archosauria</taxon>
        <taxon>Dinosauria</taxon>
        <taxon>Saurischia</taxon>
        <taxon>Theropoda</taxon>
        <taxon>Coelurosauria</taxon>
        <taxon>Aves</taxon>
        <taxon>Neognathae</taxon>
        <taxon>Neoaves</taxon>
        <taxon>Telluraves</taxon>
        <taxon>Australaves</taxon>
        <taxon>Passeriformes</taxon>
        <taxon>Thamnophilidae</taxon>
        <taxon>Willisornis</taxon>
    </lineage>
</organism>